<dbReference type="FunFam" id="1.10.287.130:FF:000037">
    <property type="entry name" value="Hybrid sensor histidine kinase/response regulator"/>
    <property type="match status" value="1"/>
</dbReference>
<feature type="domain" description="Histidine kinase" evidence="6">
    <location>
        <begin position="403"/>
        <end position="626"/>
    </location>
</feature>
<dbReference type="SUPFAM" id="SSF55874">
    <property type="entry name" value="ATPase domain of HSP90 chaperone/DNA topoisomerase II/histidine kinase"/>
    <property type="match status" value="1"/>
</dbReference>
<feature type="transmembrane region" description="Helical" evidence="5">
    <location>
        <begin position="24"/>
        <end position="42"/>
    </location>
</feature>
<keyword evidence="5" id="KW-1133">Transmembrane helix</keyword>
<dbReference type="Proteomes" id="UP000051401">
    <property type="component" value="Unassembled WGS sequence"/>
</dbReference>
<dbReference type="Proteomes" id="UP000325785">
    <property type="component" value="Chromosome"/>
</dbReference>
<dbReference type="InterPro" id="IPR036097">
    <property type="entry name" value="HisK_dim/P_sf"/>
</dbReference>
<evidence type="ECO:0000259" key="6">
    <source>
        <dbReference type="PROSITE" id="PS50109"/>
    </source>
</evidence>
<dbReference type="PANTHER" id="PTHR43065">
    <property type="entry name" value="SENSOR HISTIDINE KINASE"/>
    <property type="match status" value="1"/>
</dbReference>
<dbReference type="Pfam" id="PF02518">
    <property type="entry name" value="HATPase_c"/>
    <property type="match status" value="1"/>
</dbReference>
<comment type="catalytic activity">
    <reaction evidence="1">
        <text>ATP + protein L-histidine = ADP + protein N-phospho-L-histidine.</text>
        <dbReference type="EC" id="2.7.13.3"/>
    </reaction>
</comment>
<dbReference type="InterPro" id="IPR003594">
    <property type="entry name" value="HATPase_dom"/>
</dbReference>
<evidence type="ECO:0000259" key="7">
    <source>
        <dbReference type="PROSITE" id="PS50110"/>
    </source>
</evidence>
<keyword evidence="5" id="KW-0812">Transmembrane</keyword>
<evidence type="ECO:0000256" key="3">
    <source>
        <dbReference type="ARBA" id="ARBA00022553"/>
    </source>
</evidence>
<dbReference type="RefSeq" id="WP_057815543.1">
    <property type="nucleotide sequence ID" value="NZ_CP031598.1"/>
</dbReference>
<dbReference type="CDD" id="cd00082">
    <property type="entry name" value="HisKA"/>
    <property type="match status" value="1"/>
</dbReference>
<keyword evidence="5" id="KW-0472">Membrane</keyword>
<dbReference type="SMART" id="SM00387">
    <property type="entry name" value="HATPase_c"/>
    <property type="match status" value="1"/>
</dbReference>
<feature type="domain" description="Response regulatory" evidence="7">
    <location>
        <begin position="648"/>
        <end position="764"/>
    </location>
</feature>
<dbReference type="PANTHER" id="PTHR43065:SF42">
    <property type="entry name" value="TWO-COMPONENT SENSOR PPRA"/>
    <property type="match status" value="1"/>
</dbReference>
<dbReference type="SUPFAM" id="SSF52172">
    <property type="entry name" value="CheY-like"/>
    <property type="match status" value="1"/>
</dbReference>
<keyword evidence="8" id="KW-0418">Kinase</keyword>
<evidence type="ECO:0000256" key="1">
    <source>
        <dbReference type="ARBA" id="ARBA00000085"/>
    </source>
</evidence>
<keyword evidence="8" id="KW-0808">Transferase</keyword>
<dbReference type="SUPFAM" id="SSF55785">
    <property type="entry name" value="PYP-like sensor domain (PAS domain)"/>
    <property type="match status" value="1"/>
</dbReference>
<dbReference type="InterPro" id="IPR005467">
    <property type="entry name" value="His_kinase_dom"/>
</dbReference>
<gene>
    <name evidence="9" type="ORF">RIdsm_02636</name>
    <name evidence="8" type="ORF">XM52_09305</name>
</gene>
<dbReference type="Gene3D" id="3.30.565.10">
    <property type="entry name" value="Histidine kinase-like ATPase, C-terminal domain"/>
    <property type="match status" value="1"/>
</dbReference>
<sequence>MHFDTADGPTTHRAAAQLRPRGKAILGAALLFAAAGLLVGGGLVQLTFILTAVLLALVSACIGVVAQRADRAVRSSVRQISDLAGHDPMPVALTGPDLVLLYANDAATSCFGGEGQTTLTGLIDAEIANVSAFLFEMERDARTRGSARREVLRPDGRLSVTALRTGPGLCLWRIDLETGGQGQAALAGAVPVIHLGPDDEVLSANAAAHALLGAHVDKVDRFCPRAQLRTGHINEIVTESGTTDCLAADWPRDDGSRDVYLFPATGPAEKAPDGWAFFDSLPVPLLKLSRDGRLLMSNRPSRALLGIDSGEGRRLTDVLESPGRPLPDWLDDAAAGRGTVQAEIVRVRREDREVFVQVALTPAVDNGESVLIAVLHDATKFKSLEAQFVQSQKMQAIGQLAGGVAHDFNNLLTAISGHCDLLLLRHDQDDGDYADLVQISQNANRAAALVSQLLAYSRKQTLRPKIMDLREILSDLTHLLNRLVGERVTLEVIHDPDLWAVRADKRQLEQVLMNLVVNARDAMPDGGDIIIRTCNRVLKEPLKRDRAVVAPGRYVGVTVEDCGNGIAADHLGKVFDPFFTTKRPGDGTGLGLSTVYGIMKQTGGFIFVDSTPGEGTRFMMLFPAHDVLVQKSLPVEIPGLREPRGQGMVLLVEDEAPVRAFASRALKMRGFTVIEADSAETALELLKDESLHIDVFVTDVIMPGMDGPTWVREALTARPETQVVFISGYAPETFADTQTEIPHSVFLPKPFSLSELTETVQTQMRA</sequence>
<evidence type="ECO:0000256" key="4">
    <source>
        <dbReference type="PROSITE-ProRule" id="PRU00169"/>
    </source>
</evidence>
<evidence type="ECO:0000256" key="5">
    <source>
        <dbReference type="SAM" id="Phobius"/>
    </source>
</evidence>
<dbReference type="Gene3D" id="3.30.450.20">
    <property type="entry name" value="PAS domain"/>
    <property type="match status" value="1"/>
</dbReference>
<dbReference type="PATRIC" id="fig|540747.5.peg.4659"/>
<dbReference type="Gene3D" id="3.40.50.2300">
    <property type="match status" value="1"/>
</dbReference>
<dbReference type="InterPro" id="IPR000014">
    <property type="entry name" value="PAS"/>
</dbReference>
<feature type="modified residue" description="4-aspartylphosphate" evidence="4">
    <location>
        <position position="699"/>
    </location>
</feature>
<dbReference type="InterPro" id="IPR004358">
    <property type="entry name" value="Sig_transdc_His_kin-like_C"/>
</dbReference>
<protein>
    <recommendedName>
        <fullName evidence="2">histidine kinase</fullName>
        <ecNumber evidence="2">2.7.13.3</ecNumber>
    </recommendedName>
</protein>
<reference evidence="9 11" key="2">
    <citation type="submission" date="2018-08" db="EMBL/GenBank/DDBJ databases">
        <title>Genetic Globetrotter - A new plasmid hitch-hiking vast phylogenetic and geographic distances.</title>
        <authorList>
            <person name="Vollmers J."/>
            <person name="Petersen J."/>
        </authorList>
    </citation>
    <scope>NUCLEOTIDE SEQUENCE [LARGE SCALE GENOMIC DNA]</scope>
    <source>
        <strain evidence="9 11">DSM 26383</strain>
    </source>
</reference>
<feature type="transmembrane region" description="Helical" evidence="5">
    <location>
        <begin position="48"/>
        <end position="66"/>
    </location>
</feature>
<dbReference type="InterPro" id="IPR035965">
    <property type="entry name" value="PAS-like_dom_sf"/>
</dbReference>
<dbReference type="InterPro" id="IPR003661">
    <property type="entry name" value="HisK_dim/P_dom"/>
</dbReference>
<dbReference type="SMART" id="SM00448">
    <property type="entry name" value="REC"/>
    <property type="match status" value="1"/>
</dbReference>
<reference evidence="8 10" key="1">
    <citation type="submission" date="2015-04" db="EMBL/GenBank/DDBJ databases">
        <title>The draft genome sequence of Roseovarius indicus B108T.</title>
        <authorList>
            <person name="Li G."/>
            <person name="Lai Q."/>
            <person name="Shao Z."/>
            <person name="Yan P."/>
        </authorList>
    </citation>
    <scope>NUCLEOTIDE SEQUENCE [LARGE SCALE GENOMIC DNA]</scope>
    <source>
        <strain evidence="8 10">B108</strain>
    </source>
</reference>
<evidence type="ECO:0000313" key="9">
    <source>
        <dbReference type="EMBL" id="QEW26830.1"/>
    </source>
</evidence>
<dbReference type="Pfam" id="PF00072">
    <property type="entry name" value="Response_reg"/>
    <property type="match status" value="1"/>
</dbReference>
<evidence type="ECO:0000313" key="8">
    <source>
        <dbReference type="EMBL" id="KRS18323.1"/>
    </source>
</evidence>
<dbReference type="STRING" id="540747.SAMN04488031_101707"/>
<dbReference type="EMBL" id="CP031598">
    <property type="protein sequence ID" value="QEW26830.1"/>
    <property type="molecule type" value="Genomic_DNA"/>
</dbReference>
<evidence type="ECO:0000313" key="10">
    <source>
        <dbReference type="Proteomes" id="UP000051401"/>
    </source>
</evidence>
<dbReference type="InterPro" id="IPR036890">
    <property type="entry name" value="HATPase_C_sf"/>
</dbReference>
<dbReference type="InterPro" id="IPR001789">
    <property type="entry name" value="Sig_transdc_resp-reg_receiver"/>
</dbReference>
<dbReference type="PROSITE" id="PS50109">
    <property type="entry name" value="HIS_KIN"/>
    <property type="match status" value="1"/>
</dbReference>
<dbReference type="PRINTS" id="PR00344">
    <property type="entry name" value="BCTRLSENSOR"/>
</dbReference>
<dbReference type="SMART" id="SM00388">
    <property type="entry name" value="HisKA"/>
    <property type="match status" value="1"/>
</dbReference>
<dbReference type="SUPFAM" id="SSF47384">
    <property type="entry name" value="Homodimeric domain of signal transducing histidine kinase"/>
    <property type="match status" value="1"/>
</dbReference>
<dbReference type="Gene3D" id="1.10.287.130">
    <property type="match status" value="1"/>
</dbReference>
<keyword evidence="10" id="KW-1185">Reference proteome</keyword>
<dbReference type="Pfam" id="PF00512">
    <property type="entry name" value="HisKA"/>
    <property type="match status" value="1"/>
</dbReference>
<evidence type="ECO:0000313" key="11">
    <source>
        <dbReference type="Proteomes" id="UP000325785"/>
    </source>
</evidence>
<dbReference type="GO" id="GO:0000155">
    <property type="term" value="F:phosphorelay sensor kinase activity"/>
    <property type="evidence" value="ECO:0007669"/>
    <property type="project" value="InterPro"/>
</dbReference>
<accession>A0A0T5PB00</accession>
<dbReference type="KEGG" id="rid:RIdsm_02636"/>
<keyword evidence="3 4" id="KW-0597">Phosphoprotein</keyword>
<dbReference type="InterPro" id="IPR011006">
    <property type="entry name" value="CheY-like_superfamily"/>
</dbReference>
<evidence type="ECO:0000256" key="2">
    <source>
        <dbReference type="ARBA" id="ARBA00012438"/>
    </source>
</evidence>
<dbReference type="EC" id="2.7.13.3" evidence="2"/>
<proteinExistence type="predicted"/>
<dbReference type="EMBL" id="LAXI01000004">
    <property type="protein sequence ID" value="KRS18323.1"/>
    <property type="molecule type" value="Genomic_DNA"/>
</dbReference>
<organism evidence="8 10">
    <name type="scientific">Roseovarius indicus</name>
    <dbReference type="NCBI Taxonomy" id="540747"/>
    <lineage>
        <taxon>Bacteria</taxon>
        <taxon>Pseudomonadati</taxon>
        <taxon>Pseudomonadota</taxon>
        <taxon>Alphaproteobacteria</taxon>
        <taxon>Rhodobacterales</taxon>
        <taxon>Roseobacteraceae</taxon>
        <taxon>Roseovarius</taxon>
    </lineage>
</organism>
<dbReference type="PROSITE" id="PS50110">
    <property type="entry name" value="RESPONSE_REGULATORY"/>
    <property type="match status" value="1"/>
</dbReference>
<name>A0A0T5PB00_9RHOB</name>
<dbReference type="AlphaFoldDB" id="A0A0T5PB00"/>
<dbReference type="CDD" id="cd00130">
    <property type="entry name" value="PAS"/>
    <property type="match status" value="1"/>
</dbReference>